<sequence>MLDALTDKFNNVFRTLSGRGRISEENIREAMREVRTALLEADVSFKIVKDFTEAVVQKAIGREVIKLLRPGELMVQIVYEELVNLMGPVDTRIYYVQPPPTVIMMAGLQGAGKTTTCGKLAKYLVAKGHHPLLCAADLQRPAAVEQLRTLGAQLGIPVYTDDSKVAPHGEVAKGAAVSVCRAAIAQAKQTGRDVVILDTAGRLHIDDALMGELREVNTQLKPHQVFLVLDAMSGQDAVNSAKAFNEQLEVDGLILTKFDSDTRGGALLSAKMITGKPVKFIGTGEKLDALEEFRPEGMAQRILGMGDILQLVTEAQQKFSQEEAQKLQEKMEQGNFTLDDFMAQMGQVQKLGSMDRIMKMIPGMSQLTKQMNMGDGDVERQMGRMKAIYNSMNKRERKNPDLLDGTRRRRIARGAGVELNEVGQFMKQFEQTRDMMKAVGGMGMAGKMNLMKGLMSGKLNTLGMPGGAQLKAKKSGFMEKKDRNKKKKR</sequence>
<evidence type="ECO:0000256" key="2">
    <source>
        <dbReference type="ARBA" id="ARBA00022741"/>
    </source>
</evidence>
<dbReference type="KEGG" id="hbs:IPV69_10335"/>
<feature type="domain" description="SRP54-type proteins GTP-binding" evidence="11">
    <location>
        <begin position="277"/>
        <end position="290"/>
    </location>
</feature>
<keyword evidence="5 9" id="KW-0342">GTP-binding</keyword>
<dbReference type="PANTHER" id="PTHR11564:SF5">
    <property type="entry name" value="SIGNAL RECOGNITION PARTICLE SUBUNIT SRP54"/>
    <property type="match status" value="1"/>
</dbReference>
<dbReference type="InterPro" id="IPR013822">
    <property type="entry name" value="Signal_recog_particl_SRP54_hlx"/>
</dbReference>
<dbReference type="InterPro" id="IPR027417">
    <property type="entry name" value="P-loop_NTPase"/>
</dbReference>
<dbReference type="InterPro" id="IPR004125">
    <property type="entry name" value="Signal_recog_particle_SRP54_M"/>
</dbReference>
<keyword evidence="6 9" id="KW-0733">Signal recognition particle</keyword>
<dbReference type="NCBIfam" id="TIGR00959">
    <property type="entry name" value="ffh"/>
    <property type="match status" value="1"/>
</dbReference>
<dbReference type="EC" id="3.6.5.4" evidence="9"/>
<dbReference type="AlphaFoldDB" id="A0A7M2X232"/>
<organism evidence="12 13">
    <name type="scientific">Humisphaera borealis</name>
    <dbReference type="NCBI Taxonomy" id="2807512"/>
    <lineage>
        <taxon>Bacteria</taxon>
        <taxon>Pseudomonadati</taxon>
        <taxon>Planctomycetota</taxon>
        <taxon>Phycisphaerae</taxon>
        <taxon>Tepidisphaerales</taxon>
        <taxon>Tepidisphaeraceae</taxon>
        <taxon>Humisphaera</taxon>
    </lineage>
</organism>
<comment type="catalytic activity">
    <reaction evidence="8 9">
        <text>GTP + H2O = GDP + phosphate + H(+)</text>
        <dbReference type="Rhea" id="RHEA:19669"/>
        <dbReference type="ChEBI" id="CHEBI:15377"/>
        <dbReference type="ChEBI" id="CHEBI:15378"/>
        <dbReference type="ChEBI" id="CHEBI:37565"/>
        <dbReference type="ChEBI" id="CHEBI:43474"/>
        <dbReference type="ChEBI" id="CHEBI:58189"/>
        <dbReference type="EC" id="3.6.5.4"/>
    </reaction>
</comment>
<evidence type="ECO:0000259" key="11">
    <source>
        <dbReference type="PROSITE" id="PS00300"/>
    </source>
</evidence>
<dbReference type="Pfam" id="PF02978">
    <property type="entry name" value="SRP_SPB"/>
    <property type="match status" value="1"/>
</dbReference>
<dbReference type="GO" id="GO:0008312">
    <property type="term" value="F:7S RNA binding"/>
    <property type="evidence" value="ECO:0007669"/>
    <property type="project" value="InterPro"/>
</dbReference>
<evidence type="ECO:0000256" key="9">
    <source>
        <dbReference type="HAMAP-Rule" id="MF_00306"/>
    </source>
</evidence>
<dbReference type="InterPro" id="IPR036891">
    <property type="entry name" value="Signal_recog_part_SRP54_M_sf"/>
</dbReference>
<keyword evidence="9" id="KW-0963">Cytoplasm</keyword>
<gene>
    <name evidence="9 12" type="primary">ffh</name>
    <name evidence="12" type="ORF">IPV69_10335</name>
</gene>
<dbReference type="Pfam" id="PF02881">
    <property type="entry name" value="SRP54_N"/>
    <property type="match status" value="1"/>
</dbReference>
<dbReference type="EMBL" id="CP063458">
    <property type="protein sequence ID" value="QOV91724.1"/>
    <property type="molecule type" value="Genomic_DNA"/>
</dbReference>
<evidence type="ECO:0000256" key="10">
    <source>
        <dbReference type="SAM" id="MobiDB-lite"/>
    </source>
</evidence>
<evidence type="ECO:0000256" key="1">
    <source>
        <dbReference type="ARBA" id="ARBA00005450"/>
    </source>
</evidence>
<evidence type="ECO:0000313" key="12">
    <source>
        <dbReference type="EMBL" id="QOV91724.1"/>
    </source>
</evidence>
<dbReference type="Pfam" id="PF00448">
    <property type="entry name" value="SRP54"/>
    <property type="match status" value="1"/>
</dbReference>
<evidence type="ECO:0000256" key="5">
    <source>
        <dbReference type="ARBA" id="ARBA00023134"/>
    </source>
</evidence>
<comment type="similarity">
    <text evidence="1 9">Belongs to the GTP-binding SRP family. SRP54 subfamily.</text>
</comment>
<keyword evidence="3 9" id="KW-0378">Hydrolase</keyword>
<feature type="binding site" evidence="9">
    <location>
        <begin position="256"/>
        <end position="259"/>
    </location>
    <ligand>
        <name>GTP</name>
        <dbReference type="ChEBI" id="CHEBI:37565"/>
    </ligand>
</feature>
<protein>
    <recommendedName>
        <fullName evidence="9">Signal recognition particle protein</fullName>
        <ecNumber evidence="9">3.6.5.4</ecNumber>
    </recommendedName>
    <alternativeName>
        <fullName evidence="9">Fifty-four homolog</fullName>
    </alternativeName>
</protein>
<dbReference type="SUPFAM" id="SSF47446">
    <property type="entry name" value="Signal peptide-binding domain"/>
    <property type="match status" value="1"/>
</dbReference>
<dbReference type="InterPro" id="IPR003593">
    <property type="entry name" value="AAA+_ATPase"/>
</dbReference>
<dbReference type="InterPro" id="IPR004780">
    <property type="entry name" value="SRP"/>
</dbReference>
<dbReference type="Gene3D" id="1.20.120.140">
    <property type="entry name" value="Signal recognition particle SRP54, nucleotide-binding domain"/>
    <property type="match status" value="1"/>
</dbReference>
<comment type="subcellular location">
    <subcellularLocation>
        <location evidence="9">Cytoplasm</location>
    </subcellularLocation>
    <text evidence="9">The SRP-RNC complex is targeted to the cytoplasmic membrane.</text>
</comment>
<dbReference type="GO" id="GO:0006614">
    <property type="term" value="P:SRP-dependent cotranslational protein targeting to membrane"/>
    <property type="evidence" value="ECO:0007669"/>
    <property type="project" value="InterPro"/>
</dbReference>
<comment type="function">
    <text evidence="9">Involved in targeting and insertion of nascent membrane proteins into the cytoplasmic membrane. Binds to the hydrophobic signal sequence of the ribosome-nascent chain (RNC) as it emerges from the ribosomes. The SRP-RNC complex is then targeted to the cytoplasmic membrane where it interacts with the SRP receptor FtsY.</text>
</comment>
<name>A0A7M2X232_9BACT</name>
<dbReference type="GO" id="GO:0003924">
    <property type="term" value="F:GTPase activity"/>
    <property type="evidence" value="ECO:0007669"/>
    <property type="project" value="UniProtKB-UniRule"/>
</dbReference>
<feature type="binding site" evidence="9">
    <location>
        <begin position="107"/>
        <end position="114"/>
    </location>
    <ligand>
        <name>GTP</name>
        <dbReference type="ChEBI" id="CHEBI:37565"/>
    </ligand>
</feature>
<evidence type="ECO:0000256" key="8">
    <source>
        <dbReference type="ARBA" id="ARBA00048027"/>
    </source>
</evidence>
<dbReference type="InterPro" id="IPR042101">
    <property type="entry name" value="SRP54_N_sf"/>
</dbReference>
<dbReference type="SMART" id="SM00963">
    <property type="entry name" value="SRP54_N"/>
    <property type="match status" value="1"/>
</dbReference>
<dbReference type="CDD" id="cd18539">
    <property type="entry name" value="SRP_G"/>
    <property type="match status" value="1"/>
</dbReference>
<evidence type="ECO:0000256" key="4">
    <source>
        <dbReference type="ARBA" id="ARBA00022884"/>
    </source>
</evidence>
<evidence type="ECO:0000313" key="13">
    <source>
        <dbReference type="Proteomes" id="UP000593765"/>
    </source>
</evidence>
<proteinExistence type="inferred from homology"/>
<feature type="region of interest" description="Disordered" evidence="10">
    <location>
        <begin position="465"/>
        <end position="489"/>
    </location>
</feature>
<reference evidence="12 13" key="1">
    <citation type="submission" date="2020-10" db="EMBL/GenBank/DDBJ databases">
        <title>Wide distribution of Phycisphaera-like planctomycetes from WD2101 soil group in peatlands and genome analysis of the first cultivated representative.</title>
        <authorList>
            <person name="Dedysh S.N."/>
            <person name="Beletsky A.V."/>
            <person name="Ivanova A."/>
            <person name="Kulichevskaya I.S."/>
            <person name="Suzina N.E."/>
            <person name="Philippov D.A."/>
            <person name="Rakitin A.L."/>
            <person name="Mardanov A.V."/>
            <person name="Ravin N.V."/>
        </authorList>
    </citation>
    <scope>NUCLEOTIDE SEQUENCE [LARGE SCALE GENOMIC DNA]</scope>
    <source>
        <strain evidence="12 13">M1803</strain>
    </source>
</reference>
<evidence type="ECO:0000256" key="6">
    <source>
        <dbReference type="ARBA" id="ARBA00023135"/>
    </source>
</evidence>
<dbReference type="Gene3D" id="1.10.260.30">
    <property type="entry name" value="Signal recognition particle, SRP54 subunit, M-domain"/>
    <property type="match status" value="1"/>
</dbReference>
<dbReference type="PANTHER" id="PTHR11564">
    <property type="entry name" value="SIGNAL RECOGNITION PARTICLE 54K PROTEIN SRP54"/>
    <property type="match status" value="1"/>
</dbReference>
<dbReference type="SUPFAM" id="SSF52540">
    <property type="entry name" value="P-loop containing nucleoside triphosphate hydrolases"/>
    <property type="match status" value="1"/>
</dbReference>
<dbReference type="PROSITE" id="PS00300">
    <property type="entry name" value="SRP54"/>
    <property type="match status" value="1"/>
</dbReference>
<accession>A0A7M2X232</accession>
<dbReference type="SMART" id="SM00962">
    <property type="entry name" value="SRP54"/>
    <property type="match status" value="1"/>
</dbReference>
<keyword evidence="13" id="KW-1185">Reference proteome</keyword>
<dbReference type="InterPro" id="IPR022941">
    <property type="entry name" value="SRP54"/>
</dbReference>
<feature type="binding site" evidence="9">
    <location>
        <begin position="198"/>
        <end position="202"/>
    </location>
    <ligand>
        <name>GTP</name>
        <dbReference type="ChEBI" id="CHEBI:37565"/>
    </ligand>
</feature>
<dbReference type="HAMAP" id="MF_00306">
    <property type="entry name" value="SRP54"/>
    <property type="match status" value="1"/>
</dbReference>
<dbReference type="Gene3D" id="3.40.50.300">
    <property type="entry name" value="P-loop containing nucleotide triphosphate hydrolases"/>
    <property type="match status" value="1"/>
</dbReference>
<keyword evidence="2 9" id="KW-0547">Nucleotide-binding</keyword>
<keyword evidence="7 9" id="KW-0687">Ribonucleoprotein</keyword>
<comment type="subunit">
    <text evidence="9">Part of the signal recognition particle protein translocation system, which is composed of SRP and FtsY.</text>
</comment>
<evidence type="ECO:0000256" key="3">
    <source>
        <dbReference type="ARBA" id="ARBA00022801"/>
    </source>
</evidence>
<dbReference type="InterPro" id="IPR000897">
    <property type="entry name" value="SRP54_GTPase_dom"/>
</dbReference>
<dbReference type="GO" id="GO:0048500">
    <property type="term" value="C:signal recognition particle"/>
    <property type="evidence" value="ECO:0007669"/>
    <property type="project" value="UniProtKB-UniRule"/>
</dbReference>
<dbReference type="SMART" id="SM00382">
    <property type="entry name" value="AAA"/>
    <property type="match status" value="1"/>
</dbReference>
<dbReference type="RefSeq" id="WP_206295035.1">
    <property type="nucleotide sequence ID" value="NZ_CP063458.1"/>
</dbReference>
<evidence type="ECO:0000256" key="7">
    <source>
        <dbReference type="ARBA" id="ARBA00023274"/>
    </source>
</evidence>
<dbReference type="GO" id="GO:0005525">
    <property type="term" value="F:GTP binding"/>
    <property type="evidence" value="ECO:0007669"/>
    <property type="project" value="UniProtKB-UniRule"/>
</dbReference>
<dbReference type="Proteomes" id="UP000593765">
    <property type="component" value="Chromosome"/>
</dbReference>
<comment type="domain">
    <text evidence="9">Composed of three domains: the N-terminal N domain, which is responsible for interactions with the ribosome, the central G domain, which binds GTP, and the C-terminal M domain, which binds the RNA and the signal sequence of the RNC.</text>
</comment>
<keyword evidence="4 9" id="KW-0694">RNA-binding</keyword>